<keyword evidence="1" id="KW-0812">Transmembrane</keyword>
<evidence type="ECO:0000313" key="3">
    <source>
        <dbReference type="EMBL" id="UXX84705.1"/>
    </source>
</evidence>
<sequence>MTSPLTLFVWAAGWLIGSVAGPFGTFESMPIGVRTFFWLVIVTSAVLIGYTARAIAAIAVEYDRPWLFDLVAIGVTVLVFSPVVLIVGAGIETQYGAPVPSLPRIALYVLVIAGPIFALRRLIPGFERQRHSTVPKPKETPPQPRLMRRLPTELHGDLIRLSANGHFTEVTTSRGTMTLRLRLSDAIAETDPVRGHCTHRSHWVAEAAIQDVKRETPHKVVLVLANEETVPVSRKYRPELEAAGLIS</sequence>
<dbReference type="EMBL" id="CP106738">
    <property type="protein sequence ID" value="UXX84705.1"/>
    <property type="molecule type" value="Genomic_DNA"/>
</dbReference>
<accession>A0ABY6DGQ5</accession>
<keyword evidence="1" id="KW-1133">Transmembrane helix</keyword>
<organism evidence="3 4">
    <name type="scientific">Roseovarius pelagicus</name>
    <dbReference type="NCBI Taxonomy" id="2980108"/>
    <lineage>
        <taxon>Bacteria</taxon>
        <taxon>Pseudomonadati</taxon>
        <taxon>Pseudomonadota</taxon>
        <taxon>Alphaproteobacteria</taxon>
        <taxon>Rhodobacterales</taxon>
        <taxon>Roseobacteraceae</taxon>
        <taxon>Roseovarius</taxon>
    </lineage>
</organism>
<proteinExistence type="predicted"/>
<dbReference type="Pfam" id="PF04397">
    <property type="entry name" value="LytTR"/>
    <property type="match status" value="1"/>
</dbReference>
<evidence type="ECO:0000313" key="4">
    <source>
        <dbReference type="Proteomes" id="UP001064087"/>
    </source>
</evidence>
<evidence type="ECO:0000256" key="1">
    <source>
        <dbReference type="SAM" id="Phobius"/>
    </source>
</evidence>
<dbReference type="PROSITE" id="PS50930">
    <property type="entry name" value="HTH_LYTTR"/>
    <property type="match status" value="1"/>
</dbReference>
<keyword evidence="4" id="KW-1185">Reference proteome</keyword>
<keyword evidence="1" id="KW-0472">Membrane</keyword>
<dbReference type="RefSeq" id="WP_263048861.1">
    <property type="nucleotide sequence ID" value="NZ_CP106738.1"/>
</dbReference>
<protein>
    <submittedName>
        <fullName evidence="3">LytTR family transcriptional regulator</fullName>
    </submittedName>
</protein>
<dbReference type="SMART" id="SM00850">
    <property type="entry name" value="LytTR"/>
    <property type="match status" value="1"/>
</dbReference>
<evidence type="ECO:0000259" key="2">
    <source>
        <dbReference type="PROSITE" id="PS50930"/>
    </source>
</evidence>
<feature type="transmembrane region" description="Helical" evidence="1">
    <location>
        <begin position="67"/>
        <end position="90"/>
    </location>
</feature>
<reference evidence="3" key="1">
    <citation type="submission" date="2022-10" db="EMBL/GenBank/DDBJ databases">
        <title>Roseovarius pelagicus sp. nov., isolated from Arctic seawater.</title>
        <authorList>
            <person name="Hong Y.W."/>
            <person name="Hwang C.Y."/>
        </authorList>
    </citation>
    <scope>NUCLEOTIDE SEQUENCE</scope>
    <source>
        <strain evidence="3">HL-MP18</strain>
    </source>
</reference>
<dbReference type="Gene3D" id="2.40.50.1020">
    <property type="entry name" value="LytTr DNA-binding domain"/>
    <property type="match status" value="1"/>
</dbReference>
<gene>
    <name evidence="3" type="ORF">N7U68_08745</name>
</gene>
<dbReference type="Proteomes" id="UP001064087">
    <property type="component" value="Chromosome"/>
</dbReference>
<dbReference type="InterPro" id="IPR007492">
    <property type="entry name" value="LytTR_DNA-bd_dom"/>
</dbReference>
<feature type="transmembrane region" description="Helical" evidence="1">
    <location>
        <begin position="36"/>
        <end position="60"/>
    </location>
</feature>
<feature type="transmembrane region" description="Helical" evidence="1">
    <location>
        <begin position="105"/>
        <end position="123"/>
    </location>
</feature>
<name>A0ABY6DGQ5_9RHOB</name>
<feature type="domain" description="HTH LytTR-type" evidence="2">
    <location>
        <begin position="157"/>
        <end position="246"/>
    </location>
</feature>